<reference evidence="17 18" key="1">
    <citation type="journal article" date="2024" name="Insects">
        <title>An Improved Chromosome-Level Genome Assembly of the Firefly Pyrocoelia pectoralis.</title>
        <authorList>
            <person name="Fu X."/>
            <person name="Meyer-Rochow V.B."/>
            <person name="Ballantyne L."/>
            <person name="Zhu X."/>
        </authorList>
    </citation>
    <scope>NUCLEOTIDE SEQUENCE [LARGE SCALE GENOMIC DNA]</scope>
    <source>
        <strain evidence="17">XCY_ONT2</strain>
    </source>
</reference>
<evidence type="ECO:0000256" key="8">
    <source>
        <dbReference type="ARBA" id="ARBA00022869"/>
    </source>
</evidence>
<dbReference type="SMART" id="SM00181">
    <property type="entry name" value="EGF"/>
    <property type="match status" value="11"/>
</dbReference>
<feature type="disulfide bond" evidence="12">
    <location>
        <begin position="813"/>
        <end position="830"/>
    </location>
</feature>
<dbReference type="SMART" id="SM00179">
    <property type="entry name" value="EGF_CA"/>
    <property type="match status" value="4"/>
</dbReference>
<feature type="domain" description="Nidogen G2 beta-barrel" evidence="15">
    <location>
        <begin position="308"/>
        <end position="534"/>
    </location>
</feature>
<dbReference type="InterPro" id="IPR018097">
    <property type="entry name" value="EGF_Ca-bd_CS"/>
</dbReference>
<keyword evidence="8" id="KW-0084">Basement membrane</keyword>
<protein>
    <recommendedName>
        <fullName evidence="19">Nidogen</fullName>
    </recommendedName>
</protein>
<dbReference type="InterPro" id="IPR009030">
    <property type="entry name" value="Growth_fac_rcpt_cys_sf"/>
</dbReference>
<organism evidence="17 18">
    <name type="scientific">Pyrocoelia pectoralis</name>
    <dbReference type="NCBI Taxonomy" id="417401"/>
    <lineage>
        <taxon>Eukaryota</taxon>
        <taxon>Metazoa</taxon>
        <taxon>Ecdysozoa</taxon>
        <taxon>Arthropoda</taxon>
        <taxon>Hexapoda</taxon>
        <taxon>Insecta</taxon>
        <taxon>Pterygota</taxon>
        <taxon>Neoptera</taxon>
        <taxon>Endopterygota</taxon>
        <taxon>Coleoptera</taxon>
        <taxon>Polyphaga</taxon>
        <taxon>Elateriformia</taxon>
        <taxon>Elateroidea</taxon>
        <taxon>Lampyridae</taxon>
        <taxon>Lampyrinae</taxon>
        <taxon>Pyrocoelia</taxon>
    </lineage>
</organism>
<gene>
    <name evidence="17" type="ORF">RI129_007594</name>
</gene>
<dbReference type="PROSITE" id="PS01187">
    <property type="entry name" value="EGF_CA"/>
    <property type="match status" value="1"/>
</dbReference>
<keyword evidence="5" id="KW-0732">Signal</keyword>
<feature type="repeat" description="LDL-receptor class B" evidence="13">
    <location>
        <begin position="1152"/>
        <end position="1197"/>
    </location>
</feature>
<dbReference type="SUPFAM" id="SSF54511">
    <property type="entry name" value="GFP-like"/>
    <property type="match status" value="1"/>
</dbReference>
<evidence type="ECO:0000259" key="16">
    <source>
        <dbReference type="PROSITE" id="PS51220"/>
    </source>
</evidence>
<dbReference type="PROSITE" id="PS00010">
    <property type="entry name" value="ASX_HYDROXYL"/>
    <property type="match status" value="1"/>
</dbReference>
<dbReference type="InterPro" id="IPR050778">
    <property type="entry name" value="Cueball_EGF_LRP_Nidogen"/>
</dbReference>
<dbReference type="Pfam" id="PF12947">
    <property type="entry name" value="EGF_3"/>
    <property type="match status" value="2"/>
</dbReference>
<evidence type="ECO:0000256" key="12">
    <source>
        <dbReference type="PROSITE-ProRule" id="PRU00076"/>
    </source>
</evidence>
<dbReference type="SMART" id="SM00539">
    <property type="entry name" value="NIDO"/>
    <property type="match status" value="1"/>
</dbReference>
<keyword evidence="4 12" id="KW-0245">EGF-like domain</keyword>
<keyword evidence="10 12" id="KW-1015">Disulfide bond</keyword>
<dbReference type="InterPro" id="IPR000742">
    <property type="entry name" value="EGF"/>
</dbReference>
<dbReference type="InterPro" id="IPR000033">
    <property type="entry name" value="LDLR_classB_rpt"/>
</dbReference>
<dbReference type="FunFam" id="2.120.10.30:FF:000241">
    <property type="entry name" value="Low-density lipoprotein receptor-related protein 6"/>
    <property type="match status" value="1"/>
</dbReference>
<accession>A0AAN7VCM8</accession>
<evidence type="ECO:0000256" key="5">
    <source>
        <dbReference type="ARBA" id="ARBA00022729"/>
    </source>
</evidence>
<keyword evidence="6" id="KW-0677">Repeat</keyword>
<feature type="disulfide bond" evidence="12">
    <location>
        <begin position="941"/>
        <end position="958"/>
    </location>
</feature>
<evidence type="ECO:0000256" key="3">
    <source>
        <dbReference type="ARBA" id="ARBA00022530"/>
    </source>
</evidence>
<comment type="caution">
    <text evidence="12">Lacks conserved residue(s) required for the propagation of feature annotation.</text>
</comment>
<feature type="domain" description="EGF-like" evidence="14">
    <location>
        <begin position="616"/>
        <end position="653"/>
    </location>
</feature>
<dbReference type="PROSITE" id="PS51120">
    <property type="entry name" value="LDLRB"/>
    <property type="match status" value="3"/>
</dbReference>
<evidence type="ECO:0000256" key="7">
    <source>
        <dbReference type="ARBA" id="ARBA00022837"/>
    </source>
</evidence>
<dbReference type="GO" id="GO:0005509">
    <property type="term" value="F:calcium ion binding"/>
    <property type="evidence" value="ECO:0007669"/>
    <property type="project" value="InterPro"/>
</dbReference>
<keyword evidence="9" id="KW-0130">Cell adhesion</keyword>
<dbReference type="PROSITE" id="PS01186">
    <property type="entry name" value="EGF_2"/>
    <property type="match status" value="7"/>
</dbReference>
<dbReference type="PROSITE" id="PS51220">
    <property type="entry name" value="NIDO"/>
    <property type="match status" value="1"/>
</dbReference>
<dbReference type="InterPro" id="IPR024731">
    <property type="entry name" value="NELL2-like_EGF"/>
</dbReference>
<dbReference type="PROSITE" id="PS50993">
    <property type="entry name" value="NIDOGEN_G2"/>
    <property type="match status" value="1"/>
</dbReference>
<keyword evidence="3" id="KW-0272">Extracellular matrix</keyword>
<comment type="caution">
    <text evidence="17">The sequence shown here is derived from an EMBL/GenBank/DDBJ whole genome shotgun (WGS) entry which is preliminary data.</text>
</comment>
<dbReference type="Pfam" id="PF07474">
    <property type="entry name" value="G2F"/>
    <property type="match status" value="1"/>
</dbReference>
<dbReference type="InterPro" id="IPR009017">
    <property type="entry name" value="GFP"/>
</dbReference>
<sequence>MGNFNTFSWFFFNLLIVTNCFPTSLLYDYENIGSFLPNADEISSSEIKLKVPIVFYGQVYSSIFVNTNGLLSFQTDIPTFFNIEFPLDYPVIAPLYSNVDITKTGSISYYETNNAELLARASKNVQESFSYLGDFEATSLFIATWSRVGYHKNGVDKLNTFQAVVISDGDDSFVEFLYPENGIQWIQGTGADTGLPDARAQAGFIAADDRFYVLHGSGTDQIKNIERSSNTNVPGQWIYRIGRLDNDANIEEPDTYNSVIENSAPKSCEKGASQCHGFGKCVDYSEGYCCSCRELYYGNGKFCVKKDAPIRVNGKVNGNINGEKLNNLDLQSYIVMVDGRAYTAISKIPEPIAHNFQSLHTVGGILSWIFAKPVADSLNGFQLTGGVFNHTATLLFKNTNHKVTIKLKALGLDVYDQLRLEIELQGDIPQLLPEAKINMDDYEEQFTLTSPGVLQSLSTKTFTYPNLQGDSVSVEFSADQSIIFDYCKFNPVPIGTTWRIKGAKNFISYETREQLARFGLSSKISPLGDFDPCSKGKNVCGENSACVVENDSFICACHPGYEYIYKENGEAVCVDVNECQKGLNDCDYNAQCFNQIGSYTCTCNPGFEGNGFYCENAQNCRNVRCPENAECVDNGVAYCQCLAGFTGNGQVCVPIINRSCHIANNCSPYGHCTIDQLTNTYYCECSSGYIGDGYYCEPNISLGPTTTHSYTEEPVTAYCQFGSCRCPHGYERQGEYCILIVEKETTTIESTTAEIQTETEQFSCNVLNNCHKNAQCVFELSTNNYQCICNIGFDGNGYYCTETEVLCTTGIDCDPHATCLYQEHLKKSICVCDTGYQGNGRECNKGGCTSHDQCPPNEQCAYSSTLEAFECICKEGLDRDSQQQCVKIEGTCGGGICVEHAECYNDELQQINYCKCKADYEGDGITECRPKPIQCNVVNNCDSQARCLYNQETGRYQCVCNDGFIGDGMFCYIERNCHNDPYMCHSRAMCVKNVDLKYICECQPGYTGNGTICKETPRPEGNFLFLNQGKATLRIPFDNTQKQSAKLTHINEFQTAVGLDIDCLVGRVYWSDIAGRAIKSSTYNGSAVADFVTIDVGSPEGISIDWVSRNVYWTDSTKDTIEVANIETKLRTTLFNTGLVNPRGIAVHPQRGKIFWSDWDRNDPKIEWANTDGTGREIFLQGEHVKLPNSLVIDFDVERLCYADAGTKKIMCLDIDSKYIHTIAENCTYPFGITVTDENIYWSDWVLKKIERVNKRTLERLTPLNVPLGGTNKLYGLVAVPQHCLGLVNVCQYFKSQCPVNHICLPDGRGSRKCVCGYDINSPSNKPPCIA</sequence>
<feature type="domain" description="EGF-like" evidence="14">
    <location>
        <begin position="803"/>
        <end position="844"/>
    </location>
</feature>
<dbReference type="EMBL" id="JAVRBK010000005">
    <property type="protein sequence ID" value="KAK5643749.1"/>
    <property type="molecule type" value="Genomic_DNA"/>
</dbReference>
<dbReference type="InterPro" id="IPR049883">
    <property type="entry name" value="NOTCH1_EGF-like"/>
</dbReference>
<dbReference type="SMART" id="SM00682">
    <property type="entry name" value="G2F"/>
    <property type="match status" value="1"/>
</dbReference>
<dbReference type="InterPro" id="IPR006605">
    <property type="entry name" value="G2_nidogen/fibulin_G2F"/>
</dbReference>
<feature type="disulfide bond" evidence="12">
    <location>
        <begin position="770"/>
        <end position="787"/>
    </location>
</feature>
<feature type="domain" description="EGF-like" evidence="14">
    <location>
        <begin position="760"/>
        <end position="801"/>
    </location>
</feature>
<keyword evidence="18" id="KW-1185">Reference proteome</keyword>
<keyword evidence="11" id="KW-0325">Glycoprotein</keyword>
<dbReference type="Pfam" id="PF00058">
    <property type="entry name" value="Ldl_recept_b"/>
    <property type="match status" value="1"/>
</dbReference>
<feature type="repeat" description="LDL-receptor class B" evidence="13">
    <location>
        <begin position="1066"/>
        <end position="1108"/>
    </location>
</feature>
<evidence type="ECO:0000256" key="10">
    <source>
        <dbReference type="ARBA" id="ARBA00023157"/>
    </source>
</evidence>
<dbReference type="FunFam" id="2.10.25.10:FF:000038">
    <property type="entry name" value="Fibrillin 2"/>
    <property type="match status" value="1"/>
</dbReference>
<feature type="domain" description="EGF-like" evidence="14">
    <location>
        <begin position="931"/>
        <end position="972"/>
    </location>
</feature>
<dbReference type="Proteomes" id="UP001329430">
    <property type="component" value="Chromosome 5"/>
</dbReference>
<dbReference type="SUPFAM" id="SSF57184">
    <property type="entry name" value="Growth factor receptor domain"/>
    <property type="match status" value="1"/>
</dbReference>
<dbReference type="PROSITE" id="PS50026">
    <property type="entry name" value="EGF_3"/>
    <property type="match status" value="8"/>
</dbReference>
<proteinExistence type="predicted"/>
<feature type="domain" description="EGF-like" evidence="14">
    <location>
        <begin position="656"/>
        <end position="697"/>
    </location>
</feature>
<feature type="domain" description="NIDO" evidence="16">
    <location>
        <begin position="94"/>
        <end position="244"/>
    </location>
</feature>
<evidence type="ECO:0000313" key="18">
    <source>
        <dbReference type="Proteomes" id="UP001329430"/>
    </source>
</evidence>
<dbReference type="GO" id="GO:0060070">
    <property type="term" value="P:canonical Wnt signaling pathway"/>
    <property type="evidence" value="ECO:0007669"/>
    <property type="project" value="TreeGrafter"/>
</dbReference>
<evidence type="ECO:0000256" key="6">
    <source>
        <dbReference type="ARBA" id="ARBA00022737"/>
    </source>
</evidence>
<dbReference type="GO" id="GO:0017147">
    <property type="term" value="F:Wnt-protein binding"/>
    <property type="evidence" value="ECO:0007669"/>
    <property type="project" value="TreeGrafter"/>
</dbReference>
<evidence type="ECO:0000256" key="2">
    <source>
        <dbReference type="ARBA" id="ARBA00022525"/>
    </source>
</evidence>
<dbReference type="CDD" id="cd00054">
    <property type="entry name" value="EGF_CA"/>
    <property type="match status" value="1"/>
</dbReference>
<dbReference type="PANTHER" id="PTHR46513:SF13">
    <property type="entry name" value="EGF-LIKE DOMAIN-CONTAINING PROTEIN"/>
    <property type="match status" value="1"/>
</dbReference>
<dbReference type="Gene3D" id="2.40.155.10">
    <property type="entry name" value="Green fluorescent protein"/>
    <property type="match status" value="1"/>
</dbReference>
<dbReference type="SMART" id="SM00135">
    <property type="entry name" value="LY"/>
    <property type="match status" value="5"/>
</dbReference>
<dbReference type="PANTHER" id="PTHR46513">
    <property type="entry name" value="VITELLOGENIN RECEPTOR-LIKE PROTEIN-RELATED-RELATED"/>
    <property type="match status" value="1"/>
</dbReference>
<dbReference type="SUPFAM" id="SSF63825">
    <property type="entry name" value="YWTD domain"/>
    <property type="match status" value="1"/>
</dbReference>
<evidence type="ECO:0000256" key="4">
    <source>
        <dbReference type="ARBA" id="ARBA00022536"/>
    </source>
</evidence>
<feature type="disulfide bond" evidence="12">
    <location>
        <begin position="666"/>
        <end position="683"/>
    </location>
</feature>
<dbReference type="InterPro" id="IPR000152">
    <property type="entry name" value="EGF-type_Asp/Asn_hydroxyl_site"/>
</dbReference>
<dbReference type="GO" id="GO:0042813">
    <property type="term" value="F:Wnt receptor activity"/>
    <property type="evidence" value="ECO:0007669"/>
    <property type="project" value="TreeGrafter"/>
</dbReference>
<evidence type="ECO:0008006" key="19">
    <source>
        <dbReference type="Google" id="ProtNLM"/>
    </source>
</evidence>
<dbReference type="Pfam" id="PF07645">
    <property type="entry name" value="EGF_CA"/>
    <property type="match status" value="1"/>
</dbReference>
<keyword evidence="2" id="KW-0964">Secreted</keyword>
<evidence type="ECO:0000256" key="13">
    <source>
        <dbReference type="PROSITE-ProRule" id="PRU00461"/>
    </source>
</evidence>
<feature type="domain" description="EGF-like" evidence="14">
    <location>
        <begin position="575"/>
        <end position="615"/>
    </location>
</feature>
<evidence type="ECO:0000256" key="11">
    <source>
        <dbReference type="ARBA" id="ARBA00023180"/>
    </source>
</evidence>
<comment type="subcellular location">
    <subcellularLocation>
        <location evidence="1">Secreted</location>
        <location evidence="1">Extracellular space</location>
        <location evidence="1">Extracellular matrix</location>
        <location evidence="1">Basement membrane</location>
    </subcellularLocation>
</comment>
<dbReference type="GO" id="GO:0005604">
    <property type="term" value="C:basement membrane"/>
    <property type="evidence" value="ECO:0007669"/>
    <property type="project" value="UniProtKB-SubCell"/>
</dbReference>
<evidence type="ECO:0000313" key="17">
    <source>
        <dbReference type="EMBL" id="KAK5643749.1"/>
    </source>
</evidence>
<evidence type="ECO:0000256" key="1">
    <source>
        <dbReference type="ARBA" id="ARBA00004302"/>
    </source>
</evidence>
<evidence type="ECO:0000259" key="14">
    <source>
        <dbReference type="PROSITE" id="PS50026"/>
    </source>
</evidence>
<evidence type="ECO:0000256" key="9">
    <source>
        <dbReference type="ARBA" id="ARBA00022889"/>
    </source>
</evidence>
<evidence type="ECO:0000259" key="15">
    <source>
        <dbReference type="PROSITE" id="PS50993"/>
    </source>
</evidence>
<dbReference type="Pfam" id="PF06119">
    <property type="entry name" value="NIDO"/>
    <property type="match status" value="1"/>
</dbReference>
<keyword evidence="7" id="KW-0106">Calcium</keyword>
<dbReference type="Gene3D" id="2.120.10.30">
    <property type="entry name" value="TolB, C-terminal domain"/>
    <property type="match status" value="1"/>
</dbReference>
<name>A0AAN7VCM8_9COLE</name>
<dbReference type="Gene3D" id="2.10.25.10">
    <property type="entry name" value="Laminin"/>
    <property type="match status" value="7"/>
</dbReference>
<feature type="domain" description="EGF-like" evidence="14">
    <location>
        <begin position="973"/>
        <end position="1014"/>
    </location>
</feature>
<dbReference type="InterPro" id="IPR011042">
    <property type="entry name" value="6-blade_b-propeller_TolB-like"/>
</dbReference>
<dbReference type="GO" id="GO:0005886">
    <property type="term" value="C:plasma membrane"/>
    <property type="evidence" value="ECO:0007669"/>
    <property type="project" value="TreeGrafter"/>
</dbReference>
<dbReference type="GO" id="GO:0007160">
    <property type="term" value="P:cell-matrix adhesion"/>
    <property type="evidence" value="ECO:0007669"/>
    <property type="project" value="InterPro"/>
</dbReference>
<dbReference type="InterPro" id="IPR003886">
    <property type="entry name" value="NIDO_dom"/>
</dbReference>
<dbReference type="InterPro" id="IPR001881">
    <property type="entry name" value="EGF-like_Ca-bd_dom"/>
</dbReference>
<feature type="domain" description="EGF-like" evidence="14">
    <location>
        <begin position="529"/>
        <end position="567"/>
    </location>
</feature>
<feature type="repeat" description="LDL-receptor class B" evidence="13">
    <location>
        <begin position="1109"/>
        <end position="1151"/>
    </location>
</feature>